<comment type="caution">
    <text evidence="2">The sequence shown here is derived from an EMBL/GenBank/DDBJ whole genome shotgun (WGS) entry which is preliminary data.</text>
</comment>
<organism evidence="2 3">
    <name type="scientific">Candidatus Sedimenticola endophacoides</name>
    <dbReference type="NCBI Taxonomy" id="2548426"/>
    <lineage>
        <taxon>Bacteria</taxon>
        <taxon>Pseudomonadati</taxon>
        <taxon>Pseudomonadota</taxon>
        <taxon>Gammaproteobacteria</taxon>
        <taxon>Chromatiales</taxon>
        <taxon>Sedimenticolaceae</taxon>
        <taxon>Sedimenticola</taxon>
    </lineage>
</organism>
<accession>A0A6N4DQ67</accession>
<dbReference type="Pfam" id="PF14559">
    <property type="entry name" value="TPR_19"/>
    <property type="match status" value="1"/>
</dbReference>
<sequence>MPLGWIARHPVLLAIALFLVVGVLYRQVLFPAVPASDPDTQPEIVAAVPHAQPEGPPASGKAGALNALETGGVESVREVTPPRWPQDTRETPPVEAKPWVSAPVAGAVAPESSAYVFRPRQPTAPATLPDAFDAAIQKARQAYWSGDETQAVARYEAVIQRYPERPGPHGELGNIYFKQGLVERAAAEYQQALLLLADSGDRSAARALQTTLEPLLPGLLRTPRQVGGEETGEHTPDNTITNPLTDRGGSAE</sequence>
<evidence type="ECO:0000313" key="2">
    <source>
        <dbReference type="EMBL" id="PUE01154.1"/>
    </source>
</evidence>
<feature type="region of interest" description="Disordered" evidence="1">
    <location>
        <begin position="71"/>
        <end position="94"/>
    </location>
</feature>
<feature type="region of interest" description="Disordered" evidence="1">
    <location>
        <begin position="221"/>
        <end position="252"/>
    </location>
</feature>
<gene>
    <name evidence="2" type="ORF">C3L24_08395</name>
</gene>
<dbReference type="Proteomes" id="UP000250928">
    <property type="component" value="Unassembled WGS sequence"/>
</dbReference>
<dbReference type="AlphaFoldDB" id="A0A6N4DQ67"/>
<dbReference type="InterPro" id="IPR011990">
    <property type="entry name" value="TPR-like_helical_dom_sf"/>
</dbReference>
<dbReference type="SUPFAM" id="SSF48452">
    <property type="entry name" value="TPR-like"/>
    <property type="match status" value="1"/>
</dbReference>
<name>A0A6N4DQ67_9GAMM</name>
<evidence type="ECO:0000256" key="1">
    <source>
        <dbReference type="SAM" id="MobiDB-lite"/>
    </source>
</evidence>
<proteinExistence type="predicted"/>
<reference evidence="2 3" key="1">
    <citation type="submission" date="2018-01" db="EMBL/GenBank/DDBJ databases">
        <title>Novel co-symbiosis in the lucinid bivalve Phacoides pectinatus.</title>
        <authorList>
            <person name="Lim S.J."/>
            <person name="Davis B.G."/>
            <person name="Gill D.E."/>
            <person name="Engel A.S."/>
            <person name="Anderson L.C."/>
            <person name="Campbell B.J."/>
        </authorList>
    </citation>
    <scope>NUCLEOTIDE SEQUENCE [LARGE SCALE GENOMIC DNA]</scope>
    <source>
        <strain evidence="2">N3_P5</strain>
    </source>
</reference>
<protein>
    <submittedName>
        <fullName evidence="2">Uncharacterized protein</fullName>
    </submittedName>
</protein>
<dbReference type="EMBL" id="PQCO01000206">
    <property type="protein sequence ID" value="PUE01154.1"/>
    <property type="molecule type" value="Genomic_DNA"/>
</dbReference>
<dbReference type="Gene3D" id="1.25.40.10">
    <property type="entry name" value="Tetratricopeptide repeat domain"/>
    <property type="match status" value="1"/>
</dbReference>
<evidence type="ECO:0000313" key="3">
    <source>
        <dbReference type="Proteomes" id="UP000250928"/>
    </source>
</evidence>